<protein>
    <submittedName>
        <fullName evidence="1">Uncharacterized protein</fullName>
    </submittedName>
</protein>
<keyword evidence="2" id="KW-1185">Reference proteome</keyword>
<gene>
    <name evidence="1" type="ORF">GCM10011517_13190</name>
</gene>
<dbReference type="EMBL" id="BMKN01000001">
    <property type="protein sequence ID" value="GGE46810.1"/>
    <property type="molecule type" value="Genomic_DNA"/>
</dbReference>
<reference evidence="1" key="1">
    <citation type="journal article" date="2014" name="Int. J. Syst. Evol. Microbiol.">
        <title>Complete genome sequence of Corynebacterium casei LMG S-19264T (=DSM 44701T), isolated from a smear-ripened cheese.</title>
        <authorList>
            <consortium name="US DOE Joint Genome Institute (JGI-PGF)"/>
            <person name="Walter F."/>
            <person name="Albersmeier A."/>
            <person name="Kalinowski J."/>
            <person name="Ruckert C."/>
        </authorList>
    </citation>
    <scope>NUCLEOTIDE SEQUENCE</scope>
    <source>
        <strain evidence="1">CGMCC 1.16012</strain>
    </source>
</reference>
<accession>A0A917EKB5</accession>
<reference evidence="1" key="2">
    <citation type="submission" date="2020-09" db="EMBL/GenBank/DDBJ databases">
        <authorList>
            <person name="Sun Q."/>
            <person name="Zhou Y."/>
        </authorList>
    </citation>
    <scope>NUCLEOTIDE SEQUENCE</scope>
    <source>
        <strain evidence="1">CGMCC 1.16012</strain>
    </source>
</reference>
<dbReference type="OrthoDB" id="7863084at2"/>
<organism evidence="1 2">
    <name type="scientific">Actibacterium pelagium</name>
    <dbReference type="NCBI Taxonomy" id="2029103"/>
    <lineage>
        <taxon>Bacteria</taxon>
        <taxon>Pseudomonadati</taxon>
        <taxon>Pseudomonadota</taxon>
        <taxon>Alphaproteobacteria</taxon>
        <taxon>Rhodobacterales</taxon>
        <taxon>Roseobacteraceae</taxon>
        <taxon>Actibacterium</taxon>
    </lineage>
</organism>
<evidence type="ECO:0000313" key="2">
    <source>
        <dbReference type="Proteomes" id="UP000606730"/>
    </source>
</evidence>
<dbReference type="AlphaFoldDB" id="A0A917EKB5"/>
<name>A0A917EKB5_9RHOB</name>
<evidence type="ECO:0000313" key="1">
    <source>
        <dbReference type="EMBL" id="GGE46810.1"/>
    </source>
</evidence>
<comment type="caution">
    <text evidence="1">The sequence shown here is derived from an EMBL/GenBank/DDBJ whole genome shotgun (WGS) entry which is preliminary data.</text>
</comment>
<proteinExistence type="predicted"/>
<dbReference type="RefSeq" id="WP_095595863.1">
    <property type="nucleotide sequence ID" value="NZ_NSBU01000007.1"/>
</dbReference>
<dbReference type="Proteomes" id="UP000606730">
    <property type="component" value="Unassembled WGS sequence"/>
</dbReference>
<sequence length="210" mass="23271">MDNDYLLSSFERNAFKKSWGTALIQLRKHPKFAVPFFMLEGAMGYTAKSKAYVLLSWYHHRQGKPLGAAMLRYMAVRLWAGLRFQQPPGKPNRAKELTYFVNTHTGKFVSANSGFSKTTTEQQIIGWERPYIISSIESENAARPITDTVTKKVRLSHNSRAGINRAIGAEVRSAVEHAMGTKWVSNHTLLANASDALSALAAPKADGSGN</sequence>